<reference evidence="2" key="1">
    <citation type="submission" date="2023-10" db="EMBL/GenBank/DDBJ databases">
        <title>Genome assembly of Pristionchus species.</title>
        <authorList>
            <person name="Yoshida K."/>
            <person name="Sommer R.J."/>
        </authorList>
    </citation>
    <scope>NUCLEOTIDE SEQUENCE</scope>
    <source>
        <strain evidence="2">RS5133</strain>
    </source>
</reference>
<keyword evidence="1" id="KW-0472">Membrane</keyword>
<keyword evidence="3" id="KW-1185">Reference proteome</keyword>
<keyword evidence="1" id="KW-1133">Transmembrane helix</keyword>
<organism evidence="2 3">
    <name type="scientific">Pristionchus fissidentatus</name>
    <dbReference type="NCBI Taxonomy" id="1538716"/>
    <lineage>
        <taxon>Eukaryota</taxon>
        <taxon>Metazoa</taxon>
        <taxon>Ecdysozoa</taxon>
        <taxon>Nematoda</taxon>
        <taxon>Chromadorea</taxon>
        <taxon>Rhabditida</taxon>
        <taxon>Rhabditina</taxon>
        <taxon>Diplogasteromorpha</taxon>
        <taxon>Diplogasteroidea</taxon>
        <taxon>Neodiplogasteridae</taxon>
        <taxon>Pristionchus</taxon>
    </lineage>
</organism>
<dbReference type="Pfam" id="PF03268">
    <property type="entry name" value="DUF267"/>
    <property type="match status" value="1"/>
</dbReference>
<dbReference type="EMBL" id="BTSY01000004">
    <property type="protein sequence ID" value="GMT22181.1"/>
    <property type="molecule type" value="Genomic_DNA"/>
</dbReference>
<dbReference type="AlphaFoldDB" id="A0AAV5VRW5"/>
<evidence type="ECO:0000313" key="2">
    <source>
        <dbReference type="EMBL" id="GMT22181.1"/>
    </source>
</evidence>
<comment type="caution">
    <text evidence="2">The sequence shown here is derived from an EMBL/GenBank/DDBJ whole genome shotgun (WGS) entry which is preliminary data.</text>
</comment>
<protein>
    <recommendedName>
        <fullName evidence="4">G protein-coupled receptor</fullName>
    </recommendedName>
</protein>
<proteinExistence type="predicted"/>
<dbReference type="Proteomes" id="UP001432322">
    <property type="component" value="Unassembled WGS sequence"/>
</dbReference>
<dbReference type="InterPro" id="IPR004950">
    <property type="entry name" value="DUF267_CAE_spp"/>
</dbReference>
<dbReference type="PANTHER" id="PTHR31930">
    <property type="entry name" value="SERPENTINE RECEPTOR, CLASS R"/>
    <property type="match status" value="1"/>
</dbReference>
<dbReference type="PANTHER" id="PTHR31930:SF1">
    <property type="entry name" value="SERPENTINE RECEPTOR, CLASS R"/>
    <property type="match status" value="1"/>
</dbReference>
<evidence type="ECO:0000256" key="1">
    <source>
        <dbReference type="SAM" id="Phobius"/>
    </source>
</evidence>
<gene>
    <name evidence="2" type="ORF">PFISCL1PPCAC_13478</name>
</gene>
<sequence length="124" mass="13917">MEKEGDKMPSSEAMRSALIGPFSLILHYSGFDLRVSLCGRRNSRSRATAGTILFATIAILFLIRMVLVFTSFTPVLSYAWADSNIVIFMALHSFVSLVALARWTTKGVFDRIYAELRAIKRLHS</sequence>
<keyword evidence="1" id="KW-0812">Transmembrane</keyword>
<accession>A0AAV5VRW5</accession>
<feature type="transmembrane region" description="Helical" evidence="1">
    <location>
        <begin position="85"/>
        <end position="103"/>
    </location>
</feature>
<evidence type="ECO:0008006" key="4">
    <source>
        <dbReference type="Google" id="ProtNLM"/>
    </source>
</evidence>
<feature type="non-terminal residue" evidence="2">
    <location>
        <position position="124"/>
    </location>
</feature>
<evidence type="ECO:0000313" key="3">
    <source>
        <dbReference type="Proteomes" id="UP001432322"/>
    </source>
</evidence>
<name>A0AAV5VRW5_9BILA</name>
<feature type="transmembrane region" description="Helical" evidence="1">
    <location>
        <begin position="52"/>
        <end position="73"/>
    </location>
</feature>